<comment type="caution">
    <text evidence="3">The sequence shown here is derived from an EMBL/GenBank/DDBJ whole genome shotgun (WGS) entry which is preliminary data.</text>
</comment>
<dbReference type="Pfam" id="PF03372">
    <property type="entry name" value="Exo_endo_phos"/>
    <property type="match status" value="1"/>
</dbReference>
<dbReference type="SUPFAM" id="SSF56219">
    <property type="entry name" value="DNase I-like"/>
    <property type="match status" value="1"/>
</dbReference>
<evidence type="ECO:0000256" key="1">
    <source>
        <dbReference type="SAM" id="MobiDB-lite"/>
    </source>
</evidence>
<sequence>MVCWNLERNGKGDPDIRRAADEILRRLEPDIVLRQEMLGADARGHTVFNEQCQALGMRGVLGPGACTAIFYNPEQFELVRDWSTDRTPGFVLPPTIITVRLTEAGPDAVPFNLASYHLAYGSAQQRLLEAEWMTTWADKGWTAPDGCQIVLPFAGGGDNNSCPEPGAPGDLPLPVLSEIRDRPHRLHRSRRGPDGVRVPDTEPDHTLREAGLEDVARYWAEKGNPAALSRTVNGTATHGPDTRIDRIYVTTSLLPAVIGVEVFEVPLDASDHHVVVWRVNRSALVDMLTNYALFART</sequence>
<feature type="compositionally biased region" description="Basic and acidic residues" evidence="1">
    <location>
        <begin position="191"/>
        <end position="204"/>
    </location>
</feature>
<dbReference type="AlphaFoldDB" id="A0A7J0CI11"/>
<evidence type="ECO:0000259" key="2">
    <source>
        <dbReference type="Pfam" id="PF03372"/>
    </source>
</evidence>
<protein>
    <recommendedName>
        <fullName evidence="2">Endonuclease/exonuclease/phosphatase domain-containing protein</fullName>
    </recommendedName>
</protein>
<organism evidence="3 4">
    <name type="scientific">Streptomyces microflavus</name>
    <name type="common">Streptomyces lipmanii</name>
    <dbReference type="NCBI Taxonomy" id="1919"/>
    <lineage>
        <taxon>Bacteria</taxon>
        <taxon>Bacillati</taxon>
        <taxon>Actinomycetota</taxon>
        <taxon>Actinomycetes</taxon>
        <taxon>Kitasatosporales</taxon>
        <taxon>Streptomycetaceae</taxon>
        <taxon>Streptomyces</taxon>
    </lineage>
</organism>
<dbReference type="InterPro" id="IPR005135">
    <property type="entry name" value="Endo/exonuclease/phosphatase"/>
</dbReference>
<reference evidence="3 4" key="1">
    <citation type="submission" date="2020-05" db="EMBL/GenBank/DDBJ databases">
        <title>Whole genome shotgun sequence of Streptomyces microflavus NBRC 13062.</title>
        <authorList>
            <person name="Komaki H."/>
            <person name="Tamura T."/>
        </authorList>
    </citation>
    <scope>NUCLEOTIDE SEQUENCE [LARGE SCALE GENOMIC DNA]</scope>
    <source>
        <strain evidence="3 4">NBRC 13062</strain>
    </source>
</reference>
<evidence type="ECO:0000313" key="3">
    <source>
        <dbReference type="EMBL" id="GFN02133.1"/>
    </source>
</evidence>
<dbReference type="RefSeq" id="WP_229887726.1">
    <property type="nucleotide sequence ID" value="NZ_BMUG01000008.1"/>
</dbReference>
<proteinExistence type="predicted"/>
<feature type="domain" description="Endonuclease/exonuclease/phosphatase" evidence="2">
    <location>
        <begin position="4"/>
        <end position="272"/>
    </location>
</feature>
<evidence type="ECO:0000313" key="4">
    <source>
        <dbReference type="Proteomes" id="UP000498740"/>
    </source>
</evidence>
<dbReference type="EMBL" id="BLWD01000001">
    <property type="protein sequence ID" value="GFN02133.1"/>
    <property type="molecule type" value="Genomic_DNA"/>
</dbReference>
<feature type="region of interest" description="Disordered" evidence="1">
    <location>
        <begin position="185"/>
        <end position="204"/>
    </location>
</feature>
<dbReference type="Gene3D" id="3.60.10.10">
    <property type="entry name" value="Endonuclease/exonuclease/phosphatase"/>
    <property type="match status" value="1"/>
</dbReference>
<dbReference type="Proteomes" id="UP000498740">
    <property type="component" value="Unassembled WGS sequence"/>
</dbReference>
<name>A0A7J0CI11_STRMI</name>
<gene>
    <name evidence="3" type="ORF">Smic_06890</name>
</gene>
<accession>A0A7J0CI11</accession>
<dbReference type="InterPro" id="IPR036691">
    <property type="entry name" value="Endo/exonu/phosph_ase_sf"/>
</dbReference>